<dbReference type="Pfam" id="PF10908">
    <property type="entry name" value="Tlde1_dom"/>
    <property type="match status" value="1"/>
</dbReference>
<reference evidence="3 4" key="1">
    <citation type="submission" date="2017-04" db="EMBL/GenBank/DDBJ databases">
        <authorList>
            <person name="Afonso C.L."/>
            <person name="Miller P.J."/>
            <person name="Scott M.A."/>
            <person name="Spackman E."/>
            <person name="Goraichik I."/>
            <person name="Dimitrov K.M."/>
            <person name="Suarez D.L."/>
            <person name="Swayne D.E."/>
        </authorList>
    </citation>
    <scope>NUCLEOTIDE SEQUENCE [LARGE SCALE GENOMIC DNA]</scope>
    <source>
        <strain evidence="3 4">B5P</strain>
    </source>
</reference>
<evidence type="ECO:0000313" key="4">
    <source>
        <dbReference type="Proteomes" id="UP000193083"/>
    </source>
</evidence>
<proteinExistence type="predicted"/>
<dbReference type="AlphaFoldDB" id="A0A1X7NQA2"/>
<dbReference type="InterPro" id="IPR021225">
    <property type="entry name" value="Tlde1_dom"/>
</dbReference>
<gene>
    <name evidence="3" type="ORF">SAMN02982922_2191</name>
</gene>
<evidence type="ECO:0000256" key="1">
    <source>
        <dbReference type="SAM" id="MobiDB-lite"/>
    </source>
</evidence>
<evidence type="ECO:0000313" key="3">
    <source>
        <dbReference type="EMBL" id="SMH39669.1"/>
    </source>
</evidence>
<feature type="compositionally biased region" description="Basic and acidic residues" evidence="1">
    <location>
        <begin position="243"/>
        <end position="253"/>
    </location>
</feature>
<name>A0A1X7NQA2_9HYPH</name>
<feature type="domain" description="Tlde1" evidence="2">
    <location>
        <begin position="314"/>
        <end position="417"/>
    </location>
</feature>
<keyword evidence="4" id="KW-1185">Reference proteome</keyword>
<feature type="compositionally biased region" description="Basic and acidic residues" evidence="1">
    <location>
        <begin position="224"/>
        <end position="234"/>
    </location>
</feature>
<evidence type="ECO:0000259" key="2">
    <source>
        <dbReference type="Pfam" id="PF10908"/>
    </source>
</evidence>
<protein>
    <recommendedName>
        <fullName evidence="2">Tlde1 domain-containing protein</fullName>
    </recommendedName>
</protein>
<dbReference type="Proteomes" id="UP000193083">
    <property type="component" value="Unassembled WGS sequence"/>
</dbReference>
<accession>A0A1X7NQA2</accession>
<organism evidence="3 4">
    <name type="scientific">Mesorhizobium australicum</name>
    <dbReference type="NCBI Taxonomy" id="536018"/>
    <lineage>
        <taxon>Bacteria</taxon>
        <taxon>Pseudomonadati</taxon>
        <taxon>Pseudomonadota</taxon>
        <taxon>Alphaproteobacteria</taxon>
        <taxon>Hyphomicrobiales</taxon>
        <taxon>Phyllobacteriaceae</taxon>
        <taxon>Mesorhizobium</taxon>
    </lineage>
</organism>
<feature type="region of interest" description="Disordered" evidence="1">
    <location>
        <begin position="209"/>
        <end position="261"/>
    </location>
</feature>
<dbReference type="EMBL" id="FXBL01000004">
    <property type="protein sequence ID" value="SMH39669.1"/>
    <property type="molecule type" value="Genomic_DNA"/>
</dbReference>
<sequence length="433" mass="45775">MSFASVAVRVNMSRFVLHGSRRSDRFASRVFDIALNAAAMLLVGTALAEAADGGRLSDGGRHRPIVASIEPSLIAKVSPSRFMRMSALAVAPVPATAAPERYARFDHLDMRTQQVASFVSSHRTEATADAGGDRFISDQAKPMVASLGFPAKEPASADALAYASASPRAEGGALAAINSAAGIGADIYDEEDEDAEALLLPQVVPLPQARPLAPAANTSDADAEATRRTEKPNSDGRSPVGKADAEQEVKTPDSSRPAPKAVAMVRPNLKGGQDEESSPGLFKKLFSGRPRAGNGVAVYDISAGKVYMPDGSVLAAASGIGKMANNPKYAHVKMNGPTPPHTYNLRMRETRFHGVEAIRMLPVDGKNKYGRDGFLAHTQLLRGRPGQSHGCVAFEDYEKFLRAFKQGKVKQMVVVPGGGAGVFARKAGKDNDV</sequence>